<keyword evidence="1" id="KW-1185">Reference proteome</keyword>
<organism evidence="1 2">
    <name type="scientific">Gossypium hirsutum</name>
    <name type="common">Upland cotton</name>
    <name type="synonym">Gossypium mexicanum</name>
    <dbReference type="NCBI Taxonomy" id="3635"/>
    <lineage>
        <taxon>Eukaryota</taxon>
        <taxon>Viridiplantae</taxon>
        <taxon>Streptophyta</taxon>
        <taxon>Embryophyta</taxon>
        <taxon>Tracheophyta</taxon>
        <taxon>Spermatophyta</taxon>
        <taxon>Magnoliopsida</taxon>
        <taxon>eudicotyledons</taxon>
        <taxon>Gunneridae</taxon>
        <taxon>Pentapetalae</taxon>
        <taxon>rosids</taxon>
        <taxon>malvids</taxon>
        <taxon>Malvales</taxon>
        <taxon>Malvaceae</taxon>
        <taxon>Malvoideae</taxon>
        <taxon>Gossypium</taxon>
    </lineage>
</organism>
<dbReference type="PaxDb" id="3635-A0A1U8LI09"/>
<name>A0A1U8LI09_GOSHI</name>
<dbReference type="Proteomes" id="UP000818029">
    <property type="component" value="Chromosome D02"/>
</dbReference>
<gene>
    <name evidence="2" type="primary">LOC107927663</name>
</gene>
<dbReference type="GO" id="GO:0005886">
    <property type="term" value="C:plasma membrane"/>
    <property type="evidence" value="ECO:0007669"/>
    <property type="project" value="TreeGrafter"/>
</dbReference>
<protein>
    <submittedName>
        <fullName evidence="2">Callose synthase 12-like</fullName>
    </submittedName>
</protein>
<dbReference type="GeneID" id="107927663"/>
<dbReference type="KEGG" id="ghi:107927663"/>
<evidence type="ECO:0000313" key="2">
    <source>
        <dbReference type="RefSeq" id="XP_016714262.1"/>
    </source>
</evidence>
<evidence type="ECO:0000313" key="1">
    <source>
        <dbReference type="Proteomes" id="UP000818029"/>
    </source>
</evidence>
<dbReference type="RefSeq" id="XP_016714262.1">
    <property type="nucleotide sequence ID" value="XM_016858773.2"/>
</dbReference>
<reference evidence="2" key="2">
    <citation type="submission" date="2025-08" db="UniProtKB">
        <authorList>
            <consortium name="RefSeq"/>
        </authorList>
    </citation>
    <scope>IDENTIFICATION</scope>
</reference>
<accession>A0A1U8LI09</accession>
<dbReference type="PANTHER" id="PTHR12741">
    <property type="entry name" value="LYST-INTERACTING PROTEIN LIP5 DOPAMINE RESPONSIVE PROTEIN DRG-1"/>
    <property type="match status" value="1"/>
</dbReference>
<dbReference type="AlphaFoldDB" id="A0A1U8LI09"/>
<reference evidence="1" key="1">
    <citation type="journal article" date="2020" name="Nat. Genet.">
        <title>Genomic diversifications of five Gossypium allopolyploid species and their impact on cotton improvement.</title>
        <authorList>
            <person name="Chen Z.J."/>
            <person name="Sreedasyam A."/>
            <person name="Ando A."/>
            <person name="Song Q."/>
            <person name="De Santiago L.M."/>
            <person name="Hulse-Kemp A.M."/>
            <person name="Ding M."/>
            <person name="Ye W."/>
            <person name="Kirkbride R.C."/>
            <person name="Jenkins J."/>
            <person name="Plott C."/>
            <person name="Lovell J."/>
            <person name="Lin Y.M."/>
            <person name="Vaughn R."/>
            <person name="Liu B."/>
            <person name="Simpson S."/>
            <person name="Scheffler B.E."/>
            <person name="Wen L."/>
            <person name="Saski C.A."/>
            <person name="Grover C.E."/>
            <person name="Hu G."/>
            <person name="Conover J.L."/>
            <person name="Carlson J.W."/>
            <person name="Shu S."/>
            <person name="Boston L.B."/>
            <person name="Williams M."/>
            <person name="Peterson D.G."/>
            <person name="McGee K."/>
            <person name="Jones D.C."/>
            <person name="Wendel J.F."/>
            <person name="Stelly D.M."/>
            <person name="Grimwood J."/>
            <person name="Schmutz J."/>
        </authorList>
    </citation>
    <scope>NUCLEOTIDE SEQUENCE [LARGE SCALE GENOMIC DNA]</scope>
    <source>
        <strain evidence="1">cv. TM-1</strain>
    </source>
</reference>
<sequence length="98" mass="11607">MDLLDWLGLFFGFQHDNVKNQREHLVLHLANAHMRLSLISVNTFQAIVLREFRRKLLKNYTNWCSYLGKASNVDNLESDTRRELLYVGLYLLFGLLHE</sequence>
<proteinExistence type="predicted"/>
<dbReference type="PANTHER" id="PTHR12741:SF7">
    <property type="entry name" value="CALLOSE SYNTHASE 12"/>
    <property type="match status" value="1"/>
</dbReference>
<dbReference type="GO" id="GO:0046527">
    <property type="term" value="F:glucosyltransferase activity"/>
    <property type="evidence" value="ECO:0007669"/>
    <property type="project" value="TreeGrafter"/>
</dbReference>
<dbReference type="STRING" id="3635.A0A1U8LI09"/>